<dbReference type="EMBL" id="CP019606">
    <property type="protein sequence ID" value="AQP48820.1"/>
    <property type="molecule type" value="Genomic_DNA"/>
</dbReference>
<name>A0A1Q2CS36_9ACTN</name>
<dbReference type="RefSeq" id="WP_077687171.1">
    <property type="nucleotide sequence ID" value="NZ_CP019606.1"/>
</dbReference>
<feature type="transmembrane region" description="Helical" evidence="2">
    <location>
        <begin position="21"/>
        <end position="43"/>
    </location>
</feature>
<evidence type="ECO:0000313" key="4">
    <source>
        <dbReference type="Proteomes" id="UP000188145"/>
    </source>
</evidence>
<accession>A0A1Q2CS36</accession>
<evidence type="ECO:0000256" key="2">
    <source>
        <dbReference type="SAM" id="Phobius"/>
    </source>
</evidence>
<dbReference type="Proteomes" id="UP000188145">
    <property type="component" value="Chromosome"/>
</dbReference>
<evidence type="ECO:0008006" key="5">
    <source>
        <dbReference type="Google" id="ProtNLM"/>
    </source>
</evidence>
<protein>
    <recommendedName>
        <fullName evidence="5">DUF3592 domain-containing protein</fullName>
    </recommendedName>
</protein>
<dbReference type="AlphaFoldDB" id="A0A1Q2CS36"/>
<gene>
    <name evidence="3" type="ORF">BW730_16245</name>
</gene>
<feature type="region of interest" description="Disordered" evidence="1">
    <location>
        <begin position="189"/>
        <end position="215"/>
    </location>
</feature>
<evidence type="ECO:0000256" key="1">
    <source>
        <dbReference type="SAM" id="MobiDB-lite"/>
    </source>
</evidence>
<keyword evidence="2" id="KW-0472">Membrane</keyword>
<feature type="transmembrane region" description="Helical" evidence="2">
    <location>
        <begin position="86"/>
        <end position="104"/>
    </location>
</feature>
<dbReference type="OrthoDB" id="5197046at2"/>
<evidence type="ECO:0000313" key="3">
    <source>
        <dbReference type="EMBL" id="AQP48820.1"/>
    </source>
</evidence>
<organism evidence="3 4">
    <name type="scientific">Tessaracoccus aquimaris</name>
    <dbReference type="NCBI Taxonomy" id="1332264"/>
    <lineage>
        <taxon>Bacteria</taxon>
        <taxon>Bacillati</taxon>
        <taxon>Actinomycetota</taxon>
        <taxon>Actinomycetes</taxon>
        <taxon>Propionibacteriales</taxon>
        <taxon>Propionibacteriaceae</taxon>
        <taxon>Tessaracoccus</taxon>
    </lineage>
</organism>
<proteinExistence type="predicted"/>
<dbReference type="KEGG" id="tes:BW730_16245"/>
<feature type="transmembrane region" description="Helical" evidence="2">
    <location>
        <begin position="110"/>
        <end position="134"/>
    </location>
</feature>
<feature type="transmembrane region" description="Helical" evidence="2">
    <location>
        <begin position="55"/>
        <end position="74"/>
    </location>
</feature>
<reference evidence="4" key="1">
    <citation type="submission" date="2017-02" db="EMBL/GenBank/DDBJ databases">
        <title>Tessaracoccus aquaemaris sp. nov., isolated from the intestine of a Korean rockfish, Sebastes schlegelii, in a marine aquaculture pond.</title>
        <authorList>
            <person name="Tak E.J."/>
            <person name="Bae J.-W."/>
        </authorList>
    </citation>
    <scope>NUCLEOTIDE SEQUENCE [LARGE SCALE GENOMIC DNA]</scope>
    <source>
        <strain evidence="4">NSG39</strain>
    </source>
</reference>
<keyword evidence="4" id="KW-1185">Reference proteome</keyword>
<keyword evidence="2" id="KW-0812">Transmembrane</keyword>
<keyword evidence="2" id="KW-1133">Transmembrane helix</keyword>
<sequence>MSLTDPSPVDQAEAPPPGIGSVVTAILLLAVGGFGCGYGWGGIGLLDGVRDPSVLVQASVAVGMIAWFLGNFVWLGRIIRRRDMGLGIGAAAFLMAGATGLWAIERTAPGNAVLLTLAAVSAGLGALCAVGGIVGARARERAQRVGDHIVRHGFETTAVVSNRGYESLEGTTITVVTFTFRDHHGTQRWVQKPLRQGPRSAVQEGQETRLWFDPERPHDPARIVVDLARDRSTTS</sequence>
<feature type="compositionally biased region" description="Basic and acidic residues" evidence="1">
    <location>
        <begin position="206"/>
        <end position="215"/>
    </location>
</feature>